<dbReference type="STRING" id="1927124.BST13_38010"/>
<dbReference type="PANTHER" id="PTHR33055">
    <property type="entry name" value="TRANSPOSASE FOR INSERTION SEQUENCE ELEMENT IS1111A"/>
    <property type="match status" value="1"/>
</dbReference>
<dbReference type="GO" id="GO:0006313">
    <property type="term" value="P:DNA transposition"/>
    <property type="evidence" value="ECO:0007669"/>
    <property type="project" value="InterPro"/>
</dbReference>
<dbReference type="GO" id="GO:0004803">
    <property type="term" value="F:transposase activity"/>
    <property type="evidence" value="ECO:0007669"/>
    <property type="project" value="InterPro"/>
</dbReference>
<evidence type="ECO:0000259" key="2">
    <source>
        <dbReference type="Pfam" id="PF02371"/>
    </source>
</evidence>
<name>A0A1W9ZSZ7_9MYCO</name>
<proteinExistence type="predicted"/>
<dbReference type="Pfam" id="PF01548">
    <property type="entry name" value="DEDD_Tnp_IS110"/>
    <property type="match status" value="1"/>
</dbReference>
<evidence type="ECO:0000313" key="4">
    <source>
        <dbReference type="Proteomes" id="UP000192448"/>
    </source>
</evidence>
<protein>
    <submittedName>
        <fullName evidence="3">IS110 family transposase</fullName>
    </submittedName>
</protein>
<sequence>MFTERTSVGLDVHARSVVAAAIDGVTGEVSQTRLTPSFEHIQEWIKQLPGPVAVAYEAGPTGFGLYRALTGAGIRCEVVAPSKLQKPAGDRVKTDARDALHLARLLRLDEVTSVSIPSVNQEACRDLVRAREDCRGDLMRARHRLSKLLLRHGIVYHGGGAWTDAHDRWLRGQAAPQLSTLATRMAFDSDYEHVLMLQARRRSLDSAIEEIAADSEFTPVVRRVSCLRGVGTLTAFALAVEIGDWNRFNGNTIGSFVGLVPSESSSGASRAQGSITKTGNTHVRRLLVEAAWHHRSKYQVRAVMRSRWELAPAAARARAHEGNHRLHNRWLGFLARRKRSTVANVAIARELAGWCWSLAVMDD</sequence>
<dbReference type="Proteomes" id="UP000192448">
    <property type="component" value="Unassembled WGS sequence"/>
</dbReference>
<feature type="domain" description="Transposase IS110-like N-terminal" evidence="1">
    <location>
        <begin position="8"/>
        <end position="151"/>
    </location>
</feature>
<dbReference type="RefSeq" id="WP_083171370.1">
    <property type="nucleotide sequence ID" value="NZ_MVHF01000089.1"/>
</dbReference>
<accession>A0A1W9ZSZ7</accession>
<dbReference type="InterPro" id="IPR047650">
    <property type="entry name" value="Transpos_IS110"/>
</dbReference>
<dbReference type="OrthoDB" id="3191145at2"/>
<dbReference type="GO" id="GO:0003677">
    <property type="term" value="F:DNA binding"/>
    <property type="evidence" value="ECO:0007669"/>
    <property type="project" value="InterPro"/>
</dbReference>
<dbReference type="EMBL" id="MVHF01000089">
    <property type="protein sequence ID" value="ORA20894.1"/>
    <property type="molecule type" value="Genomic_DNA"/>
</dbReference>
<keyword evidence="4" id="KW-1185">Reference proteome</keyword>
<organism evidence="3 4">
    <name type="scientific">Mycobacterium aquaticum</name>
    <dbReference type="NCBI Taxonomy" id="1927124"/>
    <lineage>
        <taxon>Bacteria</taxon>
        <taxon>Bacillati</taxon>
        <taxon>Actinomycetota</taxon>
        <taxon>Actinomycetes</taxon>
        <taxon>Mycobacteriales</taxon>
        <taxon>Mycobacteriaceae</taxon>
        <taxon>Mycobacterium</taxon>
    </lineage>
</organism>
<comment type="caution">
    <text evidence="3">The sequence shown here is derived from an EMBL/GenBank/DDBJ whole genome shotgun (WGS) entry which is preliminary data.</text>
</comment>
<evidence type="ECO:0000313" key="3">
    <source>
        <dbReference type="EMBL" id="ORA20894.1"/>
    </source>
</evidence>
<evidence type="ECO:0000259" key="1">
    <source>
        <dbReference type="Pfam" id="PF01548"/>
    </source>
</evidence>
<dbReference type="Pfam" id="PF02371">
    <property type="entry name" value="Transposase_20"/>
    <property type="match status" value="1"/>
</dbReference>
<dbReference type="InterPro" id="IPR002525">
    <property type="entry name" value="Transp_IS110-like_N"/>
</dbReference>
<reference evidence="3 4" key="1">
    <citation type="submission" date="2017-02" db="EMBL/GenBank/DDBJ databases">
        <title>The new phylogeny of genus Mycobacterium.</title>
        <authorList>
            <person name="Tortoli E."/>
            <person name="Trovato A."/>
            <person name="Cirillo D.M."/>
        </authorList>
    </citation>
    <scope>NUCLEOTIDE SEQUENCE [LARGE SCALE GENOMIC DNA]</scope>
    <source>
        <strain evidence="3 4">RW6</strain>
    </source>
</reference>
<dbReference type="NCBIfam" id="NF033542">
    <property type="entry name" value="transpos_IS110"/>
    <property type="match status" value="1"/>
</dbReference>
<gene>
    <name evidence="3" type="ORF">BST13_38010</name>
</gene>
<feature type="domain" description="Transposase IS116/IS110/IS902 C-terminal" evidence="2">
    <location>
        <begin position="224"/>
        <end position="295"/>
    </location>
</feature>
<dbReference type="AlphaFoldDB" id="A0A1W9ZSZ7"/>
<dbReference type="PANTHER" id="PTHR33055:SF3">
    <property type="entry name" value="PUTATIVE TRANSPOSASE FOR IS117-RELATED"/>
    <property type="match status" value="1"/>
</dbReference>
<dbReference type="InterPro" id="IPR003346">
    <property type="entry name" value="Transposase_20"/>
</dbReference>